<evidence type="ECO:0008006" key="3">
    <source>
        <dbReference type="Google" id="ProtNLM"/>
    </source>
</evidence>
<evidence type="ECO:0000313" key="2">
    <source>
        <dbReference type="EMBL" id="JAD76748.1"/>
    </source>
</evidence>
<dbReference type="EMBL" id="GBRH01221147">
    <property type="protein sequence ID" value="JAD76748.1"/>
    <property type="molecule type" value="Transcribed_RNA"/>
</dbReference>
<accession>A0A0A9CQN1</accession>
<sequence length="118" mass="12671">MSEMPMMVWIWLVTVWMKASSGSRSSSSYSLVPGSGIRRRLTVGRLGRYPAYGYCPKLTAAWSADAIQMMVVQALASSDTTCIVGHHGASLRSPWPTSRNSFHHACSSASPCSTASVG</sequence>
<evidence type="ECO:0000256" key="1">
    <source>
        <dbReference type="SAM" id="SignalP"/>
    </source>
</evidence>
<proteinExistence type="predicted"/>
<protein>
    <recommendedName>
        <fullName evidence="3">Secreted protein</fullName>
    </recommendedName>
</protein>
<reference evidence="2" key="2">
    <citation type="journal article" date="2015" name="Data Brief">
        <title>Shoot transcriptome of the giant reed, Arundo donax.</title>
        <authorList>
            <person name="Barrero R.A."/>
            <person name="Guerrero F.D."/>
            <person name="Moolhuijzen P."/>
            <person name="Goolsby J.A."/>
            <person name="Tidwell J."/>
            <person name="Bellgard S.E."/>
            <person name="Bellgard M.I."/>
        </authorList>
    </citation>
    <scope>NUCLEOTIDE SEQUENCE</scope>
    <source>
        <tissue evidence="2">Shoot tissue taken approximately 20 cm above the soil surface</tissue>
    </source>
</reference>
<dbReference type="AlphaFoldDB" id="A0A0A9CQN1"/>
<keyword evidence="1" id="KW-0732">Signal</keyword>
<feature type="signal peptide" evidence="1">
    <location>
        <begin position="1"/>
        <end position="21"/>
    </location>
</feature>
<name>A0A0A9CQN1_ARUDO</name>
<organism evidence="2">
    <name type="scientific">Arundo donax</name>
    <name type="common">Giant reed</name>
    <name type="synonym">Donax arundinaceus</name>
    <dbReference type="NCBI Taxonomy" id="35708"/>
    <lineage>
        <taxon>Eukaryota</taxon>
        <taxon>Viridiplantae</taxon>
        <taxon>Streptophyta</taxon>
        <taxon>Embryophyta</taxon>
        <taxon>Tracheophyta</taxon>
        <taxon>Spermatophyta</taxon>
        <taxon>Magnoliopsida</taxon>
        <taxon>Liliopsida</taxon>
        <taxon>Poales</taxon>
        <taxon>Poaceae</taxon>
        <taxon>PACMAD clade</taxon>
        <taxon>Arundinoideae</taxon>
        <taxon>Arundineae</taxon>
        <taxon>Arundo</taxon>
    </lineage>
</organism>
<reference evidence="2" key="1">
    <citation type="submission" date="2014-09" db="EMBL/GenBank/DDBJ databases">
        <authorList>
            <person name="Magalhaes I.L.F."/>
            <person name="Oliveira U."/>
            <person name="Santos F.R."/>
            <person name="Vidigal T.H.D.A."/>
            <person name="Brescovit A.D."/>
            <person name="Santos A.J."/>
        </authorList>
    </citation>
    <scope>NUCLEOTIDE SEQUENCE</scope>
    <source>
        <tissue evidence="2">Shoot tissue taken approximately 20 cm above the soil surface</tissue>
    </source>
</reference>
<feature type="chain" id="PRO_5002063455" description="Secreted protein" evidence="1">
    <location>
        <begin position="22"/>
        <end position="118"/>
    </location>
</feature>